<feature type="transmembrane region" description="Helical" evidence="1">
    <location>
        <begin position="78"/>
        <end position="98"/>
    </location>
</feature>
<proteinExistence type="predicted"/>
<evidence type="ECO:0000313" key="3">
    <source>
        <dbReference type="Proteomes" id="UP000062255"/>
    </source>
</evidence>
<feature type="transmembrane region" description="Helical" evidence="1">
    <location>
        <begin position="12"/>
        <end position="31"/>
    </location>
</feature>
<dbReference type="AlphaFoldDB" id="A0A0K0WZN1"/>
<dbReference type="Proteomes" id="UP000062255">
    <property type="component" value="Chromosome"/>
</dbReference>
<dbReference type="KEGG" id="mgo:AFA91_00195"/>
<organism evidence="2 3">
    <name type="scientific">Mycolicibacterium goodii</name>
    <name type="common">Mycobacterium goodii</name>
    <dbReference type="NCBI Taxonomy" id="134601"/>
    <lineage>
        <taxon>Bacteria</taxon>
        <taxon>Bacillati</taxon>
        <taxon>Actinomycetota</taxon>
        <taxon>Actinomycetes</taxon>
        <taxon>Mycobacteriales</taxon>
        <taxon>Mycobacteriaceae</taxon>
        <taxon>Mycolicibacterium</taxon>
    </lineage>
</organism>
<feature type="transmembrane region" description="Helical" evidence="1">
    <location>
        <begin position="37"/>
        <end position="66"/>
    </location>
</feature>
<dbReference type="EMBL" id="CP012150">
    <property type="protein sequence ID" value="AKS30552.1"/>
    <property type="molecule type" value="Genomic_DNA"/>
</dbReference>
<reference evidence="2 3" key="1">
    <citation type="submission" date="2015-07" db="EMBL/GenBank/DDBJ databases">
        <title>Complete genome sequence of Mycobacterium goodii X7B, a facultative thermophilic biodesulfurizing bacterium.</title>
        <authorList>
            <person name="Yu B."/>
            <person name="Li F."/>
            <person name="Xu P."/>
        </authorList>
    </citation>
    <scope>NUCLEOTIDE SEQUENCE [LARGE SCALE GENOMIC DNA]</scope>
    <source>
        <strain evidence="2 3">X7B</strain>
    </source>
</reference>
<sequence length="170" mass="18442">MAVAHRGGAVTRIVLAVLGVVIGGYGAVLLWENPPVILIRIVVWALVAVVVHDLVFAPACAALGWGTRRLLPARWQSPVALAALCSVVLVLLAIPVYGKPGLRPDNPTVLDRDYVRGLWWSLAVVWLCVPVYVSLRALTARSTRRRLPVGQDHVVEDERADDVESQPPPV</sequence>
<evidence type="ECO:0000313" key="2">
    <source>
        <dbReference type="EMBL" id="AKS30552.1"/>
    </source>
</evidence>
<name>A0A0K0WZN1_MYCGD</name>
<accession>A0A0K0WZN1</accession>
<keyword evidence="1" id="KW-0812">Transmembrane</keyword>
<keyword evidence="1" id="KW-0472">Membrane</keyword>
<gene>
    <name evidence="2" type="ORF">AFA91_00195</name>
</gene>
<keyword evidence="1" id="KW-1133">Transmembrane helix</keyword>
<protein>
    <submittedName>
        <fullName evidence="2">Uncharacterized protein</fullName>
    </submittedName>
</protein>
<feature type="transmembrane region" description="Helical" evidence="1">
    <location>
        <begin position="118"/>
        <end position="138"/>
    </location>
</feature>
<dbReference type="STRING" id="134601.AFA91_00195"/>
<evidence type="ECO:0000256" key="1">
    <source>
        <dbReference type="SAM" id="Phobius"/>
    </source>
</evidence>